<accession>A0AAV4PNV2</accession>
<proteinExistence type="predicted"/>
<sequence length="115" mass="13119">MIVAESLPPDYHHRSSRSKCFIESSIVEVIIIYGQSIILTRSSRFAVFRVFKPGHRSNFDVVCARDPVDNGPSNLLYPLLGSSHPLLECQYRMVVLDDLSDETIRLSQRKHDSFP</sequence>
<protein>
    <submittedName>
        <fullName evidence="1">Uncharacterized protein</fullName>
    </submittedName>
</protein>
<dbReference type="AlphaFoldDB" id="A0AAV4PNV2"/>
<comment type="caution">
    <text evidence="1">The sequence shown here is derived from an EMBL/GenBank/DDBJ whole genome shotgun (WGS) entry which is preliminary data.</text>
</comment>
<organism evidence="1 2">
    <name type="scientific">Caerostris extrusa</name>
    <name type="common">Bark spider</name>
    <name type="synonym">Caerostris bankana</name>
    <dbReference type="NCBI Taxonomy" id="172846"/>
    <lineage>
        <taxon>Eukaryota</taxon>
        <taxon>Metazoa</taxon>
        <taxon>Ecdysozoa</taxon>
        <taxon>Arthropoda</taxon>
        <taxon>Chelicerata</taxon>
        <taxon>Arachnida</taxon>
        <taxon>Araneae</taxon>
        <taxon>Araneomorphae</taxon>
        <taxon>Entelegynae</taxon>
        <taxon>Araneoidea</taxon>
        <taxon>Araneidae</taxon>
        <taxon>Caerostris</taxon>
    </lineage>
</organism>
<gene>
    <name evidence="1" type="ORF">CEXT_572741</name>
</gene>
<reference evidence="1 2" key="1">
    <citation type="submission" date="2021-06" db="EMBL/GenBank/DDBJ databases">
        <title>Caerostris extrusa draft genome.</title>
        <authorList>
            <person name="Kono N."/>
            <person name="Arakawa K."/>
        </authorList>
    </citation>
    <scope>NUCLEOTIDE SEQUENCE [LARGE SCALE GENOMIC DNA]</scope>
</reference>
<dbReference type="EMBL" id="BPLR01004960">
    <property type="protein sequence ID" value="GIX98761.1"/>
    <property type="molecule type" value="Genomic_DNA"/>
</dbReference>
<evidence type="ECO:0000313" key="1">
    <source>
        <dbReference type="EMBL" id="GIX98761.1"/>
    </source>
</evidence>
<keyword evidence="2" id="KW-1185">Reference proteome</keyword>
<evidence type="ECO:0000313" key="2">
    <source>
        <dbReference type="Proteomes" id="UP001054945"/>
    </source>
</evidence>
<name>A0AAV4PNV2_CAEEX</name>
<dbReference type="Proteomes" id="UP001054945">
    <property type="component" value="Unassembled WGS sequence"/>
</dbReference>